<gene>
    <name evidence="7" type="ORF">BXZ70DRAFT_933111</name>
</gene>
<keyword evidence="8" id="KW-1185">Reference proteome</keyword>
<evidence type="ECO:0000313" key="7">
    <source>
        <dbReference type="EMBL" id="KAH8101446.1"/>
    </source>
</evidence>
<sequence>MRRKANAILPPSHLSKVLESLTKAPKLDMTKLKALKLTYAMRNDHFGARHFAKNDLPRIRFANPDVSIEVNKLPKTKEETWKPEMVVELKDGTSKTLDLDNKWSSAIFEELMDLAGGNPWERWKRERIAAGLPFVDEPEPKPKPAPSAPKKRSFLPGTEPSKLLLDPTKTGAAAVLP</sequence>
<dbReference type="GO" id="GO:1990904">
    <property type="term" value="C:ribonucleoprotein complex"/>
    <property type="evidence" value="ECO:0007669"/>
    <property type="project" value="UniProtKB-KW"/>
</dbReference>
<dbReference type="GO" id="GO:0005739">
    <property type="term" value="C:mitochondrion"/>
    <property type="evidence" value="ECO:0007669"/>
    <property type="project" value="UniProtKB-SubCell"/>
</dbReference>
<proteinExistence type="predicted"/>
<dbReference type="InterPro" id="IPR040049">
    <property type="entry name" value="Ribosomal_mS25/mL61"/>
</dbReference>
<keyword evidence="2" id="KW-0689">Ribosomal protein</keyword>
<dbReference type="Gene3D" id="3.40.30.10">
    <property type="entry name" value="Glutaredoxin"/>
    <property type="match status" value="1"/>
</dbReference>
<dbReference type="InterPro" id="IPR036249">
    <property type="entry name" value="Thioredoxin-like_sf"/>
</dbReference>
<evidence type="ECO:0000256" key="5">
    <source>
        <dbReference type="SAM" id="MobiDB-lite"/>
    </source>
</evidence>
<dbReference type="AlphaFoldDB" id="A0A8K0XR52"/>
<keyword evidence="4" id="KW-0687">Ribonucleoprotein</keyword>
<reference evidence="7" key="1">
    <citation type="journal article" date="2021" name="New Phytol.">
        <title>Evolutionary innovations through gain and loss of genes in the ectomycorrhizal Boletales.</title>
        <authorList>
            <person name="Wu G."/>
            <person name="Miyauchi S."/>
            <person name="Morin E."/>
            <person name="Kuo A."/>
            <person name="Drula E."/>
            <person name="Varga T."/>
            <person name="Kohler A."/>
            <person name="Feng B."/>
            <person name="Cao Y."/>
            <person name="Lipzen A."/>
            <person name="Daum C."/>
            <person name="Hundley H."/>
            <person name="Pangilinan J."/>
            <person name="Johnson J."/>
            <person name="Barry K."/>
            <person name="LaButti K."/>
            <person name="Ng V."/>
            <person name="Ahrendt S."/>
            <person name="Min B."/>
            <person name="Choi I.G."/>
            <person name="Park H."/>
            <person name="Plett J.M."/>
            <person name="Magnuson J."/>
            <person name="Spatafora J.W."/>
            <person name="Nagy L.G."/>
            <person name="Henrissat B."/>
            <person name="Grigoriev I.V."/>
            <person name="Yang Z.L."/>
            <person name="Xu J."/>
            <person name="Martin F.M."/>
        </authorList>
    </citation>
    <scope>NUCLEOTIDE SEQUENCE</scope>
    <source>
        <strain evidence="7">KKN 215</strain>
    </source>
</reference>
<dbReference type="InterPro" id="IPR007741">
    <property type="entry name" value="Ribosomal_mL43/mS25/NADH_DH"/>
</dbReference>
<dbReference type="GO" id="GO:0005840">
    <property type="term" value="C:ribosome"/>
    <property type="evidence" value="ECO:0007669"/>
    <property type="project" value="UniProtKB-KW"/>
</dbReference>
<evidence type="ECO:0000313" key="8">
    <source>
        <dbReference type="Proteomes" id="UP000813824"/>
    </source>
</evidence>
<dbReference type="SUPFAM" id="SSF52833">
    <property type="entry name" value="Thioredoxin-like"/>
    <property type="match status" value="1"/>
</dbReference>
<accession>A0A8K0XR52</accession>
<feature type="domain" description="Ribosomal protein/NADH dehydrogenase" evidence="6">
    <location>
        <begin position="40"/>
        <end position="118"/>
    </location>
</feature>
<comment type="caution">
    <text evidence="7">The sequence shown here is derived from an EMBL/GenBank/DDBJ whole genome shotgun (WGS) entry which is preliminary data.</text>
</comment>
<keyword evidence="3" id="KW-0496">Mitochondrion</keyword>
<dbReference type="OrthoDB" id="1696305at2759"/>
<name>A0A8K0XR52_9AGAR</name>
<evidence type="ECO:0000256" key="1">
    <source>
        <dbReference type="ARBA" id="ARBA00004173"/>
    </source>
</evidence>
<evidence type="ECO:0000256" key="4">
    <source>
        <dbReference type="ARBA" id="ARBA00023274"/>
    </source>
</evidence>
<organism evidence="7 8">
    <name type="scientific">Cristinia sonorae</name>
    <dbReference type="NCBI Taxonomy" id="1940300"/>
    <lineage>
        <taxon>Eukaryota</taxon>
        <taxon>Fungi</taxon>
        <taxon>Dikarya</taxon>
        <taxon>Basidiomycota</taxon>
        <taxon>Agaricomycotina</taxon>
        <taxon>Agaricomycetes</taxon>
        <taxon>Agaricomycetidae</taxon>
        <taxon>Agaricales</taxon>
        <taxon>Pleurotineae</taxon>
        <taxon>Stephanosporaceae</taxon>
        <taxon>Cristinia</taxon>
    </lineage>
</organism>
<dbReference type="PANTHER" id="PTHR13274">
    <property type="entry name" value="MITOCHONDRIAL RIBOSOMAL PROTEIN S25"/>
    <property type="match status" value="1"/>
</dbReference>
<evidence type="ECO:0000259" key="6">
    <source>
        <dbReference type="SMART" id="SM00916"/>
    </source>
</evidence>
<dbReference type="PANTHER" id="PTHR13274:SF2">
    <property type="entry name" value="SMALL RIBOSOMAL SUBUNIT PROTEIN MS25"/>
    <property type="match status" value="1"/>
</dbReference>
<protein>
    <recommendedName>
        <fullName evidence="6">Ribosomal protein/NADH dehydrogenase domain-containing protein</fullName>
    </recommendedName>
</protein>
<comment type="subcellular location">
    <subcellularLocation>
        <location evidence="1">Mitochondrion</location>
    </subcellularLocation>
</comment>
<dbReference type="SMART" id="SM00916">
    <property type="entry name" value="L51_S25_CI-B8"/>
    <property type="match status" value="1"/>
</dbReference>
<evidence type="ECO:0000256" key="2">
    <source>
        <dbReference type="ARBA" id="ARBA00022980"/>
    </source>
</evidence>
<dbReference type="GO" id="GO:0003735">
    <property type="term" value="F:structural constituent of ribosome"/>
    <property type="evidence" value="ECO:0007669"/>
    <property type="project" value="InterPro"/>
</dbReference>
<dbReference type="Proteomes" id="UP000813824">
    <property type="component" value="Unassembled WGS sequence"/>
</dbReference>
<feature type="region of interest" description="Disordered" evidence="5">
    <location>
        <begin position="134"/>
        <end position="177"/>
    </location>
</feature>
<dbReference type="EMBL" id="JAEVFJ010000012">
    <property type="protein sequence ID" value="KAH8101446.1"/>
    <property type="molecule type" value="Genomic_DNA"/>
</dbReference>
<dbReference type="Pfam" id="PF05047">
    <property type="entry name" value="L51_S25_CI-B8"/>
    <property type="match status" value="1"/>
</dbReference>
<evidence type="ECO:0000256" key="3">
    <source>
        <dbReference type="ARBA" id="ARBA00023128"/>
    </source>
</evidence>